<dbReference type="Gene3D" id="1.10.10.10">
    <property type="entry name" value="Winged helix-like DNA-binding domain superfamily/Winged helix DNA-binding domain"/>
    <property type="match status" value="1"/>
</dbReference>
<accession>A0ABW1NCJ8</accession>
<dbReference type="InterPro" id="IPR018541">
    <property type="entry name" value="Ftsk_gamma"/>
</dbReference>
<evidence type="ECO:0000259" key="1">
    <source>
        <dbReference type="SMART" id="SM00843"/>
    </source>
</evidence>
<evidence type="ECO:0000313" key="3">
    <source>
        <dbReference type="Proteomes" id="UP001596137"/>
    </source>
</evidence>
<gene>
    <name evidence="2" type="ORF">ACFP1K_07740</name>
</gene>
<proteinExistence type="predicted"/>
<name>A0ABW1NCJ8_9ACTN</name>
<dbReference type="InterPro" id="IPR036388">
    <property type="entry name" value="WH-like_DNA-bd_sf"/>
</dbReference>
<dbReference type="InterPro" id="IPR036390">
    <property type="entry name" value="WH_DNA-bd_sf"/>
</dbReference>
<dbReference type="EMBL" id="JBHSRF010000007">
    <property type="protein sequence ID" value="MFC6081049.1"/>
    <property type="molecule type" value="Genomic_DNA"/>
</dbReference>
<protein>
    <submittedName>
        <fullName evidence="2">DNA translocase FtsK</fullName>
    </submittedName>
</protein>
<feature type="domain" description="FtsK gamma" evidence="1">
    <location>
        <begin position="243"/>
        <end position="308"/>
    </location>
</feature>
<dbReference type="Proteomes" id="UP001596137">
    <property type="component" value="Unassembled WGS sequence"/>
</dbReference>
<organism evidence="2 3">
    <name type="scientific">Sphaerisporangium aureirubrum</name>
    <dbReference type="NCBI Taxonomy" id="1544736"/>
    <lineage>
        <taxon>Bacteria</taxon>
        <taxon>Bacillati</taxon>
        <taxon>Actinomycetota</taxon>
        <taxon>Actinomycetes</taxon>
        <taxon>Streptosporangiales</taxon>
        <taxon>Streptosporangiaceae</taxon>
        <taxon>Sphaerisporangium</taxon>
    </lineage>
</organism>
<keyword evidence="3" id="KW-1185">Reference proteome</keyword>
<evidence type="ECO:0000313" key="2">
    <source>
        <dbReference type="EMBL" id="MFC6081049.1"/>
    </source>
</evidence>
<dbReference type="RefSeq" id="WP_380748465.1">
    <property type="nucleotide sequence ID" value="NZ_JBHSRF010000007.1"/>
</dbReference>
<dbReference type="PANTHER" id="PTHR22683">
    <property type="entry name" value="SPORULATION PROTEIN RELATED"/>
    <property type="match status" value="1"/>
</dbReference>
<dbReference type="Pfam" id="PF09397">
    <property type="entry name" value="FtsK_gamma"/>
    <property type="match status" value="1"/>
</dbReference>
<reference evidence="3" key="1">
    <citation type="journal article" date="2019" name="Int. J. Syst. Evol. Microbiol.">
        <title>The Global Catalogue of Microorganisms (GCM) 10K type strain sequencing project: providing services to taxonomists for standard genome sequencing and annotation.</title>
        <authorList>
            <consortium name="The Broad Institute Genomics Platform"/>
            <consortium name="The Broad Institute Genome Sequencing Center for Infectious Disease"/>
            <person name="Wu L."/>
            <person name="Ma J."/>
        </authorList>
    </citation>
    <scope>NUCLEOTIDE SEQUENCE [LARGE SCALE GENOMIC DNA]</scope>
    <source>
        <strain evidence="3">JCM 30346</strain>
    </source>
</reference>
<comment type="caution">
    <text evidence="2">The sequence shown here is derived from an EMBL/GenBank/DDBJ whole genome shotgun (WGS) entry which is preliminary data.</text>
</comment>
<dbReference type="Gene3D" id="3.10.150.10">
    <property type="entry name" value="DNA Polymerase III, subunit A, domain 2"/>
    <property type="match status" value="1"/>
</dbReference>
<sequence length="329" mass="36020">MTRIDLSTTDLHELLVPVLPHASTGKDDPHYNIVRLQVTDRVLYAVATDRYTLGATRHHLGDADPAKIAISVVDARNILRTFKHAKDYDPRLTLIIDQLQLPSTDNATPTGLSLRVDSEDGPRLTVQASAAPHIAWQPIVAKALHRSRTPVSPAVLLTPQYMSRWARAAHKWDHLTVLGGRARDPLVVLVAHRFIGLWMPVSGTDDFDPERALDGNPWLEELAGGDGEVEELLFPAAAPDAGTDLDTDLLVQAAELIVTTQFGSTSMLQRKLRVGFFMARRLMDLLEEHDIVGPADGTSAREVLIDGLGLDDAVERIRAGEVETAGEDV</sequence>
<dbReference type="SUPFAM" id="SSF46785">
    <property type="entry name" value="Winged helix' DNA-binding domain"/>
    <property type="match status" value="1"/>
</dbReference>
<dbReference type="SMART" id="SM00843">
    <property type="entry name" value="Ftsk_gamma"/>
    <property type="match status" value="1"/>
</dbReference>
<dbReference type="PANTHER" id="PTHR22683:SF41">
    <property type="entry name" value="DNA TRANSLOCASE FTSK"/>
    <property type="match status" value="1"/>
</dbReference>
<dbReference type="InterPro" id="IPR050206">
    <property type="entry name" value="FtsK/SpoIIIE/SftA"/>
</dbReference>